<protein>
    <submittedName>
        <fullName evidence="2">CHAP domain-containing protein</fullName>
    </submittedName>
</protein>
<feature type="domain" description="Peptidase C51" evidence="1">
    <location>
        <begin position="36"/>
        <end position="122"/>
    </location>
</feature>
<evidence type="ECO:0000259" key="1">
    <source>
        <dbReference type="Pfam" id="PF05257"/>
    </source>
</evidence>
<comment type="caution">
    <text evidence="2">The sequence shown here is derived from an EMBL/GenBank/DDBJ whole genome shotgun (WGS) entry which is preliminary data.</text>
</comment>
<dbReference type="InterPro" id="IPR038765">
    <property type="entry name" value="Papain-like_cys_pep_sf"/>
</dbReference>
<dbReference type="SUPFAM" id="SSF54001">
    <property type="entry name" value="Cysteine proteinases"/>
    <property type="match status" value="1"/>
</dbReference>
<dbReference type="InterPro" id="IPR007921">
    <property type="entry name" value="CHAP_dom"/>
</dbReference>
<dbReference type="Proteomes" id="UP001551675">
    <property type="component" value="Unassembled WGS sequence"/>
</dbReference>
<keyword evidence="3" id="KW-1185">Reference proteome</keyword>
<evidence type="ECO:0000313" key="2">
    <source>
        <dbReference type="EMBL" id="MEV0969500.1"/>
    </source>
</evidence>
<reference evidence="2 3" key="1">
    <citation type="submission" date="2024-06" db="EMBL/GenBank/DDBJ databases">
        <title>The Natural Products Discovery Center: Release of the First 8490 Sequenced Strains for Exploring Actinobacteria Biosynthetic Diversity.</title>
        <authorList>
            <person name="Kalkreuter E."/>
            <person name="Kautsar S.A."/>
            <person name="Yang D."/>
            <person name="Bader C.D."/>
            <person name="Teijaro C.N."/>
            <person name="Fluegel L."/>
            <person name="Davis C.M."/>
            <person name="Simpson J.R."/>
            <person name="Lauterbach L."/>
            <person name="Steele A.D."/>
            <person name="Gui C."/>
            <person name="Meng S."/>
            <person name="Li G."/>
            <person name="Viehrig K."/>
            <person name="Ye F."/>
            <person name="Su P."/>
            <person name="Kiefer A.F."/>
            <person name="Nichols A."/>
            <person name="Cepeda A.J."/>
            <person name="Yan W."/>
            <person name="Fan B."/>
            <person name="Jiang Y."/>
            <person name="Adhikari A."/>
            <person name="Zheng C.-J."/>
            <person name="Schuster L."/>
            <person name="Cowan T.M."/>
            <person name="Smanski M.J."/>
            <person name="Chevrette M.G."/>
            <person name="De Carvalho L.P.S."/>
            <person name="Shen B."/>
        </authorList>
    </citation>
    <scope>NUCLEOTIDE SEQUENCE [LARGE SCALE GENOMIC DNA]</scope>
    <source>
        <strain evidence="2 3">NPDC050100</strain>
    </source>
</reference>
<dbReference type="RefSeq" id="WP_061257707.1">
    <property type="nucleotide sequence ID" value="NZ_JBFALK010000005.1"/>
</dbReference>
<organism evidence="2 3">
    <name type="scientific">Microtetraspora glauca</name>
    <dbReference type="NCBI Taxonomy" id="1996"/>
    <lineage>
        <taxon>Bacteria</taxon>
        <taxon>Bacillati</taxon>
        <taxon>Actinomycetota</taxon>
        <taxon>Actinomycetes</taxon>
        <taxon>Streptosporangiales</taxon>
        <taxon>Streptosporangiaceae</taxon>
        <taxon>Microtetraspora</taxon>
    </lineage>
</organism>
<dbReference type="EMBL" id="JBFALK010000005">
    <property type="protein sequence ID" value="MEV0969500.1"/>
    <property type="molecule type" value="Genomic_DNA"/>
</dbReference>
<sequence length="216" mass="24071">MTKLLELLRSQVGYSAKSNGYTKFGNWYNNVEQDSDYSDQPWCDMFLSWGARQLGYDEWFGQFAWTVGHARWFKEHGAWGGKPVPGALVFYDWSGSGTIDGIDHVGIVTKVIGNKIQTIEGNIDGGRVSVKVRDKGAVVGYGYPEKVKERLKARTETISTTKASVRELTPATPYEVGPQAIIASVLLTTLALTVMRARRRVTVRLKDARASSWSDM</sequence>
<proteinExistence type="predicted"/>
<evidence type="ECO:0000313" key="3">
    <source>
        <dbReference type="Proteomes" id="UP001551675"/>
    </source>
</evidence>
<accession>A0ABV3GCZ2</accession>
<gene>
    <name evidence="2" type="ORF">AB0I59_12755</name>
</gene>
<dbReference type="Pfam" id="PF05257">
    <property type="entry name" value="CHAP"/>
    <property type="match status" value="1"/>
</dbReference>
<name>A0ABV3GCZ2_MICGL</name>